<sequence>MALQGPVSATAAHLQAGEFDDLDDEFTGFSDGNEHFQNKASYTLPELKGLFARAGPRGTAIFETLIENVAAVDELRRRLANLTATVPNNTNFTSFYEIKPTHSIILITKNLNIESEIFQTIGQGILKWDVKETAAYSFTPVRASHREKRSRTVENTVDIAISFDNEDLRQSIAFAGEYWPSGFPAFKIDSHFTRASDLEGIIGKKTWRHPMEYATLTLDSGSRTRNGIPESQVSATSRKSRHPVLEGRVGDPT</sequence>
<proteinExistence type="predicted"/>
<organism evidence="2 3">
    <name type="scientific">Lasiosphaeria hispida</name>
    <dbReference type="NCBI Taxonomy" id="260671"/>
    <lineage>
        <taxon>Eukaryota</taxon>
        <taxon>Fungi</taxon>
        <taxon>Dikarya</taxon>
        <taxon>Ascomycota</taxon>
        <taxon>Pezizomycotina</taxon>
        <taxon>Sordariomycetes</taxon>
        <taxon>Sordariomycetidae</taxon>
        <taxon>Sordariales</taxon>
        <taxon>Lasiosphaeriaceae</taxon>
        <taxon>Lasiosphaeria</taxon>
    </lineage>
</organism>
<feature type="region of interest" description="Disordered" evidence="1">
    <location>
        <begin position="219"/>
        <end position="253"/>
    </location>
</feature>
<keyword evidence="3" id="KW-1185">Reference proteome</keyword>
<reference evidence="2" key="1">
    <citation type="journal article" date="2023" name="Mol. Phylogenet. Evol.">
        <title>Genome-scale phylogeny and comparative genomics of the fungal order Sordariales.</title>
        <authorList>
            <person name="Hensen N."/>
            <person name="Bonometti L."/>
            <person name="Westerberg I."/>
            <person name="Brannstrom I.O."/>
            <person name="Guillou S."/>
            <person name="Cros-Aarteil S."/>
            <person name="Calhoun S."/>
            <person name="Haridas S."/>
            <person name="Kuo A."/>
            <person name="Mondo S."/>
            <person name="Pangilinan J."/>
            <person name="Riley R."/>
            <person name="LaButti K."/>
            <person name="Andreopoulos B."/>
            <person name="Lipzen A."/>
            <person name="Chen C."/>
            <person name="Yan M."/>
            <person name="Daum C."/>
            <person name="Ng V."/>
            <person name="Clum A."/>
            <person name="Steindorff A."/>
            <person name="Ohm R.A."/>
            <person name="Martin F."/>
            <person name="Silar P."/>
            <person name="Natvig D.O."/>
            <person name="Lalanne C."/>
            <person name="Gautier V."/>
            <person name="Ament-Velasquez S.L."/>
            <person name="Kruys A."/>
            <person name="Hutchinson M.I."/>
            <person name="Powell A.J."/>
            <person name="Barry K."/>
            <person name="Miller A.N."/>
            <person name="Grigoriev I.V."/>
            <person name="Debuchy R."/>
            <person name="Gladieux P."/>
            <person name="Hiltunen Thoren M."/>
            <person name="Johannesson H."/>
        </authorList>
    </citation>
    <scope>NUCLEOTIDE SEQUENCE</scope>
    <source>
        <strain evidence="2">CBS 955.72</strain>
    </source>
</reference>
<dbReference type="AlphaFoldDB" id="A0AAJ0HWB2"/>
<protein>
    <submittedName>
        <fullName evidence="2">Uncharacterized protein</fullName>
    </submittedName>
</protein>
<evidence type="ECO:0000256" key="1">
    <source>
        <dbReference type="SAM" id="MobiDB-lite"/>
    </source>
</evidence>
<feature type="compositionally biased region" description="Polar residues" evidence="1">
    <location>
        <begin position="219"/>
        <end position="237"/>
    </location>
</feature>
<gene>
    <name evidence="2" type="ORF">B0T25DRAFT_562858</name>
</gene>
<name>A0AAJ0HWB2_9PEZI</name>
<accession>A0AAJ0HWB2</accession>
<evidence type="ECO:0000313" key="2">
    <source>
        <dbReference type="EMBL" id="KAK3363882.1"/>
    </source>
</evidence>
<dbReference type="Proteomes" id="UP001275084">
    <property type="component" value="Unassembled WGS sequence"/>
</dbReference>
<feature type="compositionally biased region" description="Basic and acidic residues" evidence="1">
    <location>
        <begin position="243"/>
        <end position="253"/>
    </location>
</feature>
<evidence type="ECO:0000313" key="3">
    <source>
        <dbReference type="Proteomes" id="UP001275084"/>
    </source>
</evidence>
<dbReference type="EMBL" id="JAUIQD010000001">
    <property type="protein sequence ID" value="KAK3363882.1"/>
    <property type="molecule type" value="Genomic_DNA"/>
</dbReference>
<reference evidence="2" key="2">
    <citation type="submission" date="2023-06" db="EMBL/GenBank/DDBJ databases">
        <authorList>
            <consortium name="Lawrence Berkeley National Laboratory"/>
            <person name="Haridas S."/>
            <person name="Hensen N."/>
            <person name="Bonometti L."/>
            <person name="Westerberg I."/>
            <person name="Brannstrom I.O."/>
            <person name="Guillou S."/>
            <person name="Cros-Aarteil S."/>
            <person name="Calhoun S."/>
            <person name="Kuo A."/>
            <person name="Mondo S."/>
            <person name="Pangilinan J."/>
            <person name="Riley R."/>
            <person name="Labutti K."/>
            <person name="Andreopoulos B."/>
            <person name="Lipzen A."/>
            <person name="Chen C."/>
            <person name="Yanf M."/>
            <person name="Daum C."/>
            <person name="Ng V."/>
            <person name="Clum A."/>
            <person name="Steindorff A."/>
            <person name="Ohm R."/>
            <person name="Martin F."/>
            <person name="Silar P."/>
            <person name="Natvig D."/>
            <person name="Lalanne C."/>
            <person name="Gautier V."/>
            <person name="Ament-Velasquez S.L."/>
            <person name="Kruys A."/>
            <person name="Hutchinson M.I."/>
            <person name="Powell A.J."/>
            <person name="Barry K."/>
            <person name="Miller A.N."/>
            <person name="Grigoriev I.V."/>
            <person name="Debuchy R."/>
            <person name="Gladieux P."/>
            <person name="Thoren M.H."/>
            <person name="Johannesson H."/>
        </authorList>
    </citation>
    <scope>NUCLEOTIDE SEQUENCE</scope>
    <source>
        <strain evidence="2">CBS 955.72</strain>
    </source>
</reference>
<comment type="caution">
    <text evidence="2">The sequence shown here is derived from an EMBL/GenBank/DDBJ whole genome shotgun (WGS) entry which is preliminary data.</text>
</comment>